<protein>
    <submittedName>
        <fullName evidence="2">Uncharacterized protein</fullName>
    </submittedName>
</protein>
<reference evidence="3" key="1">
    <citation type="journal article" date="2014" name="Genome Announc.">
        <title>Draft Genome Sequence of the algae degrading bacterium Pseudomonas mendocina AD6.</title>
        <authorList>
            <person name="Barney B.M."/>
            <person name="Lenneman E.M."/>
        </authorList>
    </citation>
    <scope>NUCLEOTIDE SEQUENCE [LARGE SCALE GENOMIC DNA]</scope>
    <source>
        <strain evidence="3">AD6</strain>
    </source>
</reference>
<evidence type="ECO:0000313" key="3">
    <source>
        <dbReference type="Proteomes" id="UP000023842"/>
    </source>
</evidence>
<accession>A0ABN0SB89</accession>
<gene>
    <name evidence="2" type="ORF">AU05_14945</name>
</gene>
<keyword evidence="3" id="KW-1185">Reference proteome</keyword>
<dbReference type="CDD" id="cd20735">
    <property type="entry name" value="PoNe_RHS-like"/>
    <property type="match status" value="1"/>
</dbReference>
<proteinExistence type="predicted"/>
<comment type="caution">
    <text evidence="2">The sequence shown here is derived from an EMBL/GenBank/DDBJ whole genome shotgun (WGS) entry which is preliminary data.</text>
</comment>
<evidence type="ECO:0000256" key="1">
    <source>
        <dbReference type="SAM" id="MobiDB-lite"/>
    </source>
</evidence>
<evidence type="ECO:0000313" key="2">
    <source>
        <dbReference type="EMBL" id="EZH79871.1"/>
    </source>
</evidence>
<name>A0ABN0SB89_9GAMM</name>
<organism evidence="2 3">
    <name type="scientific">Ectopseudomonas composti</name>
    <dbReference type="NCBI Taxonomy" id="658457"/>
    <lineage>
        <taxon>Bacteria</taxon>
        <taxon>Pseudomonadati</taxon>
        <taxon>Pseudomonadota</taxon>
        <taxon>Gammaproteobacteria</taxon>
        <taxon>Pseudomonadales</taxon>
        <taxon>Pseudomonadaceae</taxon>
        <taxon>Ectopseudomonas</taxon>
    </lineage>
</organism>
<feature type="region of interest" description="Disordered" evidence="1">
    <location>
        <begin position="1"/>
        <end position="20"/>
    </location>
</feature>
<dbReference type="Proteomes" id="UP000023842">
    <property type="component" value="Unassembled WGS sequence"/>
</dbReference>
<sequence length="430" mass="47704">MTTSKGSSTKRTRKTQKTEPKIFPDGFAKVAEVSSVNNLNSYINIKETLNAALFALLPAGRPSGNERYLHFDNPQIQGDPLRLSTQQYPYTPLGTIGVQNLTDQSASVVTTQLNRHNQSTSSRSAAQLILLDTEDQALIEKALKRDARHTDGLLLSSSMLFGTSNADADWIITHHERVAKHLQGASTPQNNPNFSASSTKHLARLKASDQGLYSKVFTWLFWEHERTFRHGEKSATRLSHHYTNLSSDMSRAQQITETRGEYAAAKIMLTVLSHEYQMKMGKSPNGARPNGIDQIWVKRNLQTNTVEEYIIVESKGSYRAHLGHPADGAQMSPRWVFSCLVSMAAGEASYIHTATTNTRLARKMLNAMVNNTIPVRGLIFHSLHGTQQHSKIIHMTDLTPYNCPALFTQASAGNQLFANAPTTVGMDLDQ</sequence>
<dbReference type="EMBL" id="JFJN01000047">
    <property type="protein sequence ID" value="EZH79871.1"/>
    <property type="molecule type" value="Genomic_DNA"/>
</dbReference>